<sequence>MRCFKRYRRALFSHAFTGEIDAIGVVNEAIQDGVSKRWVCDDLVPAIQRHLAGDDRRSPLVAVFDDLEEIAPLIIVEFFRSPVIEDKQVGLGERFEDPAVSPVTPCKC</sequence>
<evidence type="ECO:0000313" key="2">
    <source>
        <dbReference type="Proteomes" id="UP000183063"/>
    </source>
</evidence>
<proteinExistence type="predicted"/>
<gene>
    <name evidence="1" type="ORF">RTCCBAU85039_3859</name>
</gene>
<protein>
    <submittedName>
        <fullName evidence="1">Uncharacterized protein</fullName>
    </submittedName>
</protein>
<dbReference type="AlphaFoldDB" id="A0A1K0J4D0"/>
<name>A0A1K0J4D0_9HYPH</name>
<dbReference type="EMBL" id="FNXB01000019">
    <property type="protein sequence ID" value="SEI03237.1"/>
    <property type="molecule type" value="Genomic_DNA"/>
</dbReference>
<organism evidence="1 2">
    <name type="scientific">Rhizobium tibeticum</name>
    <dbReference type="NCBI Taxonomy" id="501024"/>
    <lineage>
        <taxon>Bacteria</taxon>
        <taxon>Pseudomonadati</taxon>
        <taxon>Pseudomonadota</taxon>
        <taxon>Alphaproteobacteria</taxon>
        <taxon>Hyphomicrobiales</taxon>
        <taxon>Rhizobiaceae</taxon>
        <taxon>Rhizobium/Agrobacterium group</taxon>
        <taxon>Rhizobium</taxon>
    </lineage>
</organism>
<accession>A0A1K0J4D0</accession>
<evidence type="ECO:0000313" key="1">
    <source>
        <dbReference type="EMBL" id="SEI03237.1"/>
    </source>
</evidence>
<dbReference type="Proteomes" id="UP000183063">
    <property type="component" value="Unassembled WGS sequence"/>
</dbReference>
<reference evidence="2" key="1">
    <citation type="submission" date="2016-10" db="EMBL/GenBank/DDBJ databases">
        <authorList>
            <person name="Wibberg D."/>
        </authorList>
    </citation>
    <scope>NUCLEOTIDE SEQUENCE [LARGE SCALE GENOMIC DNA]</scope>
</reference>